<evidence type="ECO:0000259" key="1">
    <source>
        <dbReference type="Pfam" id="PF03413"/>
    </source>
</evidence>
<dbReference type="EMBL" id="JAPQES010000001">
    <property type="protein sequence ID" value="MCY6369846.1"/>
    <property type="molecule type" value="Genomic_DNA"/>
</dbReference>
<comment type="caution">
    <text evidence="4">The sequence shown here is derived from an EMBL/GenBank/DDBJ whole genome shotgun (WGS) entry which is preliminary data.</text>
</comment>
<dbReference type="InterPro" id="IPR014239">
    <property type="entry name" value="YpeB_PepSY1-2"/>
</dbReference>
<dbReference type="InterPro" id="IPR048402">
    <property type="entry name" value="YpeB_N"/>
</dbReference>
<dbReference type="RefSeq" id="WP_268048223.1">
    <property type="nucleotide sequence ID" value="NZ_JAPQES010000001.1"/>
</dbReference>
<dbReference type="InterPro" id="IPR025711">
    <property type="entry name" value="PepSY"/>
</dbReference>
<accession>A0ABT4CLC1</accession>
<evidence type="ECO:0000259" key="2">
    <source>
        <dbReference type="Pfam" id="PF14620"/>
    </source>
</evidence>
<proteinExistence type="predicted"/>
<feature type="domain" description="Sporulation protein YpeB N-terminal" evidence="3">
    <location>
        <begin position="31"/>
        <end position="166"/>
    </location>
</feature>
<dbReference type="Pfam" id="PF03413">
    <property type="entry name" value="PepSY"/>
    <property type="match status" value="1"/>
</dbReference>
<dbReference type="NCBIfam" id="TIGR02889">
    <property type="entry name" value="spore_YpeB"/>
    <property type="match status" value="1"/>
</dbReference>
<feature type="domain" description="PepSY" evidence="1">
    <location>
        <begin position="386"/>
        <end position="437"/>
    </location>
</feature>
<organism evidence="4 5">
    <name type="scientific">Clostridium ganghwense</name>
    <dbReference type="NCBI Taxonomy" id="312089"/>
    <lineage>
        <taxon>Bacteria</taxon>
        <taxon>Bacillati</taxon>
        <taxon>Bacillota</taxon>
        <taxon>Clostridia</taxon>
        <taxon>Eubacteriales</taxon>
        <taxon>Clostridiaceae</taxon>
        <taxon>Clostridium</taxon>
    </lineage>
</organism>
<evidence type="ECO:0000313" key="4">
    <source>
        <dbReference type="EMBL" id="MCY6369846.1"/>
    </source>
</evidence>
<feature type="domain" description="Sporulation protein YpeB PepSY1 and PepSY2" evidence="2">
    <location>
        <begin position="184"/>
        <end position="378"/>
    </location>
</feature>
<keyword evidence="5" id="KW-1185">Reference proteome</keyword>
<reference evidence="4" key="1">
    <citation type="submission" date="2022-12" db="EMBL/GenBank/DDBJ databases">
        <authorList>
            <person name="Wang J."/>
        </authorList>
    </citation>
    <scope>NUCLEOTIDE SEQUENCE</scope>
    <source>
        <strain evidence="4">HY-42-06</strain>
    </source>
</reference>
<name>A0ABT4CLC1_9CLOT</name>
<gene>
    <name evidence="4" type="primary">ypeB</name>
    <name evidence="4" type="ORF">OXH55_04310</name>
</gene>
<evidence type="ECO:0000313" key="5">
    <source>
        <dbReference type="Proteomes" id="UP001079657"/>
    </source>
</evidence>
<evidence type="ECO:0000259" key="3">
    <source>
        <dbReference type="Pfam" id="PF20769"/>
    </source>
</evidence>
<protein>
    <submittedName>
        <fullName evidence="4">Germination protein YpeB</fullName>
    </submittedName>
</protein>
<dbReference type="Pfam" id="PF20769">
    <property type="entry name" value="YPEB_N"/>
    <property type="match status" value="1"/>
</dbReference>
<dbReference type="Pfam" id="PF14620">
    <property type="entry name" value="YPEB_PepSY1-2"/>
    <property type="match status" value="1"/>
</dbReference>
<dbReference type="Proteomes" id="UP001079657">
    <property type="component" value="Unassembled WGS sequence"/>
</dbReference>
<sequence length="455" mass="51113">MKMSKKRIIYTIAVAFIVVFSSTFAILMTLERMDYRNYLQGEYSKNMHQLIDAVRNIKVDLTKSAIVGSREQSIVVFGNIFRYSSIANDKIHSLPISQEAIEGTSRFLSQVGDFSYSLAKVSSQGKELSEDDYKNIETLKNEADYLLIQLNEVQAEINKGKVKWGEIRKKAGSKLKESDKKLVTDKFAAIQKQVVQYPALIYDGPFSDNILEISPRITSQKEITEKEAIDIVKNLLGKDKVQNIQKKKGEGKTRIPAYSFDVTLKGREKGEGIVLEVSKNGGEIIYLLDNKNIGEPKMDVKKAVNIGNKYLKDIGYANMESTYTLKSENSVVISYVYTQGDIPIYPDQIKLKVALDNGSVIGIEAEKYLVSHIANRDIAEASLEQSKAQQKVGKKLNISSVRLSVIPTEDNKEVLCYEFSGTYNDDSFIVYINANTGFEQRIIQIINTPNGELTI</sequence>